<feature type="transmembrane region" description="Helical" evidence="5">
    <location>
        <begin position="302"/>
        <end position="327"/>
    </location>
</feature>
<feature type="transmembrane region" description="Helical" evidence="5">
    <location>
        <begin position="151"/>
        <end position="175"/>
    </location>
</feature>
<reference evidence="7" key="1">
    <citation type="journal article" date="2005" name="Environ. Microbiol.">
        <title>Genetic and functional properties of uncultivated thermophilic crenarchaeotes from a subsurface gold mine as revealed by analysis of genome fragments.</title>
        <authorList>
            <person name="Nunoura T."/>
            <person name="Hirayama H."/>
            <person name="Takami H."/>
            <person name="Oida H."/>
            <person name="Nishi S."/>
            <person name="Shimamura S."/>
            <person name="Suzuki Y."/>
            <person name="Inagaki F."/>
            <person name="Takai K."/>
            <person name="Nealson K.H."/>
            <person name="Horikoshi K."/>
        </authorList>
    </citation>
    <scope>NUCLEOTIDE SEQUENCE</scope>
</reference>
<dbReference type="Pfam" id="PF04932">
    <property type="entry name" value="Wzy_C"/>
    <property type="match status" value="1"/>
</dbReference>
<feature type="transmembrane region" description="Helical" evidence="5">
    <location>
        <begin position="61"/>
        <end position="81"/>
    </location>
</feature>
<gene>
    <name evidence="7" type="ORF">HGMM_F04D06C31</name>
</gene>
<evidence type="ECO:0000256" key="2">
    <source>
        <dbReference type="ARBA" id="ARBA00022692"/>
    </source>
</evidence>
<feature type="transmembrane region" description="Helical" evidence="5">
    <location>
        <begin position="87"/>
        <end position="110"/>
    </location>
</feature>
<sequence length="478" mass="51134">MRFLGLALALAPLFPPLALLAPLFLPWLWRLPPGSKALLGLYALLLLGPALFAPEPWALPLALGRALYALGLVGAGVALAQRPPREALAPLGIGLFLLYLTALAATYWAFGERAGSERLMHPFHSPVGLGLMGALGVFLALYVRYPWPFRLLLGLLGGAVLLLSGSRGGMLALLLGGAGGLLFRARGGWALGVAGFLLFLATFLDNPVTERFLDAHLSGREALWLRAYEVYRAHPWTGVGPYLLGDYLKGTLMGDCFLFPLLEAKGFTCPSWLVPLGGLWTFAHNHLLQALGESGLPGALGLLLLVGGFLAAAWGEGLLFTLLLAYAAMGMMDNPFSVPSPFRGEVFFLLGGMALTRGVRLPGALALAGAVGVLWSLPFLYLATRPPTPPPVLAYLAVPPGEGVGILRLEGASGYRVQVFLCGKGCQRLGWEWDGAKPIAFPLPEGLSPGCYRLRVVLFSTHRLALRSRYLLEEEVVR</sequence>
<keyword evidence="3 5" id="KW-1133">Transmembrane helix</keyword>
<keyword evidence="4 5" id="KW-0472">Membrane</keyword>
<evidence type="ECO:0000256" key="1">
    <source>
        <dbReference type="ARBA" id="ARBA00004141"/>
    </source>
</evidence>
<evidence type="ECO:0000256" key="3">
    <source>
        <dbReference type="ARBA" id="ARBA00022989"/>
    </source>
</evidence>
<reference evidence="7" key="2">
    <citation type="journal article" date="2012" name="PLoS ONE">
        <title>A Deeply Branching Thermophilic Bacterium with an Ancient Acetyl-CoA Pathway Dominates a Subsurface Ecosystem.</title>
        <authorList>
            <person name="Takami H."/>
            <person name="Noguchi H."/>
            <person name="Takaki Y."/>
            <person name="Uchiyama I."/>
            <person name="Toyoda A."/>
            <person name="Nishi S."/>
            <person name="Chee G.-J."/>
            <person name="Arai W."/>
            <person name="Nunoura T."/>
            <person name="Itoh T."/>
            <person name="Hattori M."/>
            <person name="Takai K."/>
        </authorList>
    </citation>
    <scope>NUCLEOTIDE SEQUENCE</scope>
</reference>
<dbReference type="InterPro" id="IPR007016">
    <property type="entry name" value="O-antigen_ligase-rel_domated"/>
</dbReference>
<dbReference type="PANTHER" id="PTHR37422:SF13">
    <property type="entry name" value="LIPOPOLYSACCHARIDE BIOSYNTHESIS PROTEIN PA4999-RELATED"/>
    <property type="match status" value="1"/>
</dbReference>
<dbReference type="PANTHER" id="PTHR37422">
    <property type="entry name" value="TEICHURONIC ACID BIOSYNTHESIS PROTEIN TUAE"/>
    <property type="match status" value="1"/>
</dbReference>
<evidence type="ECO:0000313" key="7">
    <source>
        <dbReference type="EMBL" id="BAL53092.1"/>
    </source>
</evidence>
<keyword evidence="2 5" id="KW-0812">Transmembrane</keyword>
<accession>H5SAB5</accession>
<evidence type="ECO:0000256" key="4">
    <source>
        <dbReference type="ARBA" id="ARBA00023136"/>
    </source>
</evidence>
<dbReference type="GO" id="GO:0016020">
    <property type="term" value="C:membrane"/>
    <property type="evidence" value="ECO:0007669"/>
    <property type="project" value="UniProtKB-SubCell"/>
</dbReference>
<comment type="subcellular location">
    <subcellularLocation>
        <location evidence="1">Membrane</location>
        <topology evidence="1">Multi-pass membrane protein</topology>
    </subcellularLocation>
</comment>
<dbReference type="EMBL" id="AP011647">
    <property type="protein sequence ID" value="BAL53092.1"/>
    <property type="molecule type" value="Genomic_DNA"/>
</dbReference>
<dbReference type="InterPro" id="IPR051533">
    <property type="entry name" value="WaaL-like"/>
</dbReference>
<proteinExistence type="predicted"/>
<evidence type="ECO:0000259" key="6">
    <source>
        <dbReference type="Pfam" id="PF04932"/>
    </source>
</evidence>
<feature type="transmembrane region" description="Helical" evidence="5">
    <location>
        <begin position="122"/>
        <end position="145"/>
    </location>
</feature>
<protein>
    <submittedName>
        <fullName evidence="7">O-antigen polymerase</fullName>
    </submittedName>
</protein>
<feature type="transmembrane region" description="Helical" evidence="5">
    <location>
        <begin position="187"/>
        <end position="204"/>
    </location>
</feature>
<organism evidence="7">
    <name type="scientific">uncultured Deinococcota bacterium</name>
    <dbReference type="NCBI Taxonomy" id="179882"/>
    <lineage>
        <taxon>Bacteria</taxon>
        <taxon>Thermotogati</taxon>
        <taxon>Deinococcota</taxon>
        <taxon>environmental samples</taxon>
    </lineage>
</organism>
<evidence type="ECO:0000256" key="5">
    <source>
        <dbReference type="SAM" id="Phobius"/>
    </source>
</evidence>
<feature type="transmembrane region" description="Helical" evidence="5">
    <location>
        <begin position="36"/>
        <end position="54"/>
    </location>
</feature>
<dbReference type="AlphaFoldDB" id="H5SAB5"/>
<name>H5SAB5_9DEIN</name>
<feature type="domain" description="O-antigen ligase-related" evidence="6">
    <location>
        <begin position="154"/>
        <end position="302"/>
    </location>
</feature>
<feature type="transmembrane region" description="Helical" evidence="5">
    <location>
        <begin position="363"/>
        <end position="383"/>
    </location>
</feature>